<proteinExistence type="predicted"/>
<comment type="caution">
    <text evidence="1">The sequence shown here is derived from an EMBL/GenBank/DDBJ whole genome shotgun (WGS) entry which is preliminary data.</text>
</comment>
<evidence type="ECO:0000313" key="2">
    <source>
        <dbReference type="Proteomes" id="UP000237968"/>
    </source>
</evidence>
<keyword evidence="2" id="KW-1185">Reference proteome</keyword>
<keyword evidence="1" id="KW-0560">Oxidoreductase</keyword>
<dbReference type="InterPro" id="IPR036291">
    <property type="entry name" value="NAD(P)-bd_dom_sf"/>
</dbReference>
<gene>
    <name evidence="1" type="primary">hdhA</name>
    <name evidence="1" type="ORF">ENSA5_36820</name>
</gene>
<dbReference type="EC" id="1.1.1.159" evidence="1"/>
<accession>A0A2S9XSH4</accession>
<reference evidence="1 2" key="1">
    <citation type="submission" date="2018-03" db="EMBL/GenBank/DDBJ databases">
        <title>Draft Genome Sequences of the Obligatory Marine Myxobacteria Enhygromyxa salina SWB005.</title>
        <authorList>
            <person name="Poehlein A."/>
            <person name="Moghaddam J.A."/>
            <person name="Harms H."/>
            <person name="Alanjari M."/>
            <person name="Koenig G.M."/>
            <person name="Daniel R."/>
            <person name="Schaeberle T.F."/>
        </authorList>
    </citation>
    <scope>NUCLEOTIDE SEQUENCE [LARGE SCALE GENOMIC DNA]</scope>
    <source>
        <strain evidence="1 2">SWB005</strain>
    </source>
</reference>
<dbReference type="EMBL" id="PVNK01000166">
    <property type="protein sequence ID" value="PRP95813.1"/>
    <property type="molecule type" value="Genomic_DNA"/>
</dbReference>
<dbReference type="Proteomes" id="UP000237968">
    <property type="component" value="Unassembled WGS sequence"/>
</dbReference>
<dbReference type="GO" id="GO:0008709">
    <property type="term" value="F:cholate 7-alpha-dehydrogenase (NAD+) activity"/>
    <property type="evidence" value="ECO:0007669"/>
    <property type="project" value="UniProtKB-EC"/>
</dbReference>
<dbReference type="Pfam" id="PF13561">
    <property type="entry name" value="adh_short_C2"/>
    <property type="match status" value="1"/>
</dbReference>
<dbReference type="InterPro" id="IPR002347">
    <property type="entry name" value="SDR_fam"/>
</dbReference>
<dbReference type="AlphaFoldDB" id="A0A2S9XSH4"/>
<dbReference type="Gene3D" id="3.40.50.720">
    <property type="entry name" value="NAD(P)-binding Rossmann-like Domain"/>
    <property type="match status" value="1"/>
</dbReference>
<name>A0A2S9XSH4_9BACT</name>
<sequence length="58" mass="6046">MVKQMPAHVLEGMVARTPVGRIGEPMDIARAYLFLADPGADFISGTVLSVDGGMVVGT</sequence>
<evidence type="ECO:0000313" key="1">
    <source>
        <dbReference type="EMBL" id="PRP95813.1"/>
    </source>
</evidence>
<protein>
    <submittedName>
        <fullName evidence="1">7-alpha-hydroxysteroid dehydrogenase</fullName>
        <ecNumber evidence="1">1.1.1.159</ecNumber>
    </submittedName>
</protein>
<organism evidence="1 2">
    <name type="scientific">Enhygromyxa salina</name>
    <dbReference type="NCBI Taxonomy" id="215803"/>
    <lineage>
        <taxon>Bacteria</taxon>
        <taxon>Pseudomonadati</taxon>
        <taxon>Myxococcota</taxon>
        <taxon>Polyangia</taxon>
        <taxon>Nannocystales</taxon>
        <taxon>Nannocystaceae</taxon>
        <taxon>Enhygromyxa</taxon>
    </lineage>
</organism>
<dbReference type="SUPFAM" id="SSF51735">
    <property type="entry name" value="NAD(P)-binding Rossmann-fold domains"/>
    <property type="match status" value="1"/>
</dbReference>